<dbReference type="RefSeq" id="WP_209363918.1">
    <property type="nucleotide sequence ID" value="NZ_JAGISH010000021.1"/>
</dbReference>
<dbReference type="EMBL" id="JAGISH010000021">
    <property type="protein sequence ID" value="MBP0485039.1"/>
    <property type="molecule type" value="Genomic_DNA"/>
</dbReference>
<evidence type="ECO:0000313" key="2">
    <source>
        <dbReference type="Proteomes" id="UP000675940"/>
    </source>
</evidence>
<keyword evidence="2" id="KW-1185">Reference proteome</keyword>
<evidence type="ECO:0008006" key="3">
    <source>
        <dbReference type="Google" id="ProtNLM"/>
    </source>
</evidence>
<name>A0A940MY95_9RHOB</name>
<reference evidence="1" key="1">
    <citation type="submission" date="2021-03" db="EMBL/GenBank/DDBJ databases">
        <title>Sagittula salina sp. nov. strain M10.9X isolated from the marine waste.</title>
        <authorList>
            <person name="Satari L."/>
            <person name="Molina-Menor E."/>
            <person name="Vidal-Verdu A."/>
            <person name="Pascual J."/>
            <person name="Pereto J."/>
            <person name="Porcar M."/>
        </authorList>
    </citation>
    <scope>NUCLEOTIDE SEQUENCE</scope>
    <source>
        <strain evidence="1">M10.9X</strain>
    </source>
</reference>
<gene>
    <name evidence="1" type="ORF">J5474_21410</name>
</gene>
<sequence>MHDLRFTQHAETRMRQRGYRNADVSLVLSVATRVADDAFFLSDKDAAREIQRRRHEIQQLERLRGTKLIVECENVITLYHSDQKLSRPASSKRRRSS</sequence>
<organism evidence="1 2">
    <name type="scientific">Sagittula salina</name>
    <dbReference type="NCBI Taxonomy" id="2820268"/>
    <lineage>
        <taxon>Bacteria</taxon>
        <taxon>Pseudomonadati</taxon>
        <taxon>Pseudomonadota</taxon>
        <taxon>Alphaproteobacteria</taxon>
        <taxon>Rhodobacterales</taxon>
        <taxon>Roseobacteraceae</taxon>
        <taxon>Sagittula</taxon>
    </lineage>
</organism>
<accession>A0A940MY95</accession>
<evidence type="ECO:0000313" key="1">
    <source>
        <dbReference type="EMBL" id="MBP0485039.1"/>
    </source>
</evidence>
<dbReference type="AlphaFoldDB" id="A0A940MY95"/>
<dbReference type="Proteomes" id="UP000675940">
    <property type="component" value="Unassembled WGS sequence"/>
</dbReference>
<comment type="caution">
    <text evidence="1">The sequence shown here is derived from an EMBL/GenBank/DDBJ whole genome shotgun (WGS) entry which is preliminary data.</text>
</comment>
<proteinExistence type="predicted"/>
<protein>
    <recommendedName>
        <fullName evidence="3">DUF4258 domain-containing protein</fullName>
    </recommendedName>
</protein>